<comment type="caution">
    <text evidence="1">The sequence shown here is derived from an EMBL/GenBank/DDBJ whole genome shotgun (WGS) entry which is preliminary data.</text>
</comment>
<name>A0ACC0ZQN8_9ROSI</name>
<protein>
    <submittedName>
        <fullName evidence="1">Uncharacterized protein</fullName>
    </submittedName>
</protein>
<gene>
    <name evidence="1" type="ORF">Pint_03279</name>
</gene>
<reference evidence="2" key="1">
    <citation type="journal article" date="2023" name="G3 (Bethesda)">
        <title>Genome assembly and association tests identify interacting loci associated with vigor, precocity, and sex in interspecific pistachio rootstocks.</title>
        <authorList>
            <person name="Palmer W."/>
            <person name="Jacygrad E."/>
            <person name="Sagayaradj S."/>
            <person name="Cavanaugh K."/>
            <person name="Han R."/>
            <person name="Bertier L."/>
            <person name="Beede B."/>
            <person name="Kafkas S."/>
            <person name="Golino D."/>
            <person name="Preece J."/>
            <person name="Michelmore R."/>
        </authorList>
    </citation>
    <scope>NUCLEOTIDE SEQUENCE [LARGE SCALE GENOMIC DNA]</scope>
</reference>
<dbReference type="Proteomes" id="UP001163603">
    <property type="component" value="Chromosome 1"/>
</dbReference>
<evidence type="ECO:0000313" key="2">
    <source>
        <dbReference type="Proteomes" id="UP001163603"/>
    </source>
</evidence>
<accession>A0ACC0ZQN8</accession>
<keyword evidence="2" id="KW-1185">Reference proteome</keyword>
<proteinExistence type="predicted"/>
<sequence>MISTFTPCLNFITGSTGNGGSPPTQSCCDSLQSLMSTSTDCACLVINANVPLQLPINPTLSLGLPQACNMGGVPIQCKAASGSPLPAPGPKILGPPALSPLAASALSPRGN</sequence>
<dbReference type="EMBL" id="CM047736">
    <property type="protein sequence ID" value="KAJ0054448.1"/>
    <property type="molecule type" value="Genomic_DNA"/>
</dbReference>
<organism evidence="1 2">
    <name type="scientific">Pistacia integerrima</name>
    <dbReference type="NCBI Taxonomy" id="434235"/>
    <lineage>
        <taxon>Eukaryota</taxon>
        <taxon>Viridiplantae</taxon>
        <taxon>Streptophyta</taxon>
        <taxon>Embryophyta</taxon>
        <taxon>Tracheophyta</taxon>
        <taxon>Spermatophyta</taxon>
        <taxon>Magnoliopsida</taxon>
        <taxon>eudicotyledons</taxon>
        <taxon>Gunneridae</taxon>
        <taxon>Pentapetalae</taxon>
        <taxon>rosids</taxon>
        <taxon>malvids</taxon>
        <taxon>Sapindales</taxon>
        <taxon>Anacardiaceae</taxon>
        <taxon>Pistacia</taxon>
    </lineage>
</organism>
<evidence type="ECO:0000313" key="1">
    <source>
        <dbReference type="EMBL" id="KAJ0054448.1"/>
    </source>
</evidence>